<keyword evidence="1" id="KW-0472">Membrane</keyword>
<sequence>MEKVLAQLDSIISRIPTPATPTDIITDEQHSIVDRFLHLSLFLYSPFIIYYYCFFQSASMISMKLYE</sequence>
<dbReference type="AlphaFoldDB" id="A0A914RSJ3"/>
<proteinExistence type="predicted"/>
<reference evidence="3" key="1">
    <citation type="submission" date="2022-11" db="UniProtKB">
        <authorList>
            <consortium name="WormBaseParasite"/>
        </authorList>
    </citation>
    <scope>IDENTIFICATION</scope>
</reference>
<keyword evidence="1" id="KW-1133">Transmembrane helix</keyword>
<feature type="transmembrane region" description="Helical" evidence="1">
    <location>
        <begin position="36"/>
        <end position="55"/>
    </location>
</feature>
<evidence type="ECO:0000313" key="3">
    <source>
        <dbReference type="WBParaSite" id="PEQ_0000492901-mRNA-1"/>
    </source>
</evidence>
<protein>
    <submittedName>
        <fullName evidence="3">Uncharacterized protein</fullName>
    </submittedName>
</protein>
<dbReference type="Proteomes" id="UP000887564">
    <property type="component" value="Unplaced"/>
</dbReference>
<accession>A0A914RSJ3</accession>
<keyword evidence="1" id="KW-0812">Transmembrane</keyword>
<evidence type="ECO:0000313" key="2">
    <source>
        <dbReference type="Proteomes" id="UP000887564"/>
    </source>
</evidence>
<keyword evidence="2" id="KW-1185">Reference proteome</keyword>
<evidence type="ECO:0000256" key="1">
    <source>
        <dbReference type="SAM" id="Phobius"/>
    </source>
</evidence>
<organism evidence="2 3">
    <name type="scientific">Parascaris equorum</name>
    <name type="common">Equine roundworm</name>
    <dbReference type="NCBI Taxonomy" id="6256"/>
    <lineage>
        <taxon>Eukaryota</taxon>
        <taxon>Metazoa</taxon>
        <taxon>Ecdysozoa</taxon>
        <taxon>Nematoda</taxon>
        <taxon>Chromadorea</taxon>
        <taxon>Rhabditida</taxon>
        <taxon>Spirurina</taxon>
        <taxon>Ascaridomorpha</taxon>
        <taxon>Ascaridoidea</taxon>
        <taxon>Ascarididae</taxon>
        <taxon>Parascaris</taxon>
    </lineage>
</organism>
<name>A0A914RSJ3_PAREQ</name>
<dbReference type="WBParaSite" id="PEQ_0000492901-mRNA-1">
    <property type="protein sequence ID" value="PEQ_0000492901-mRNA-1"/>
    <property type="gene ID" value="PEQ_0000492901"/>
</dbReference>